<dbReference type="InterPro" id="IPR001611">
    <property type="entry name" value="Leu-rich_rpt"/>
</dbReference>
<organism evidence="11 12">
    <name type="scientific">Steinernema carpocapsae</name>
    <name type="common">Entomopathogenic nematode</name>
    <dbReference type="NCBI Taxonomy" id="34508"/>
    <lineage>
        <taxon>Eukaryota</taxon>
        <taxon>Metazoa</taxon>
        <taxon>Ecdysozoa</taxon>
        <taxon>Nematoda</taxon>
        <taxon>Chromadorea</taxon>
        <taxon>Rhabditida</taxon>
        <taxon>Tylenchina</taxon>
        <taxon>Panagrolaimomorpha</taxon>
        <taxon>Strongyloidoidea</taxon>
        <taxon>Steinernematidae</taxon>
        <taxon>Steinernema</taxon>
    </lineage>
</organism>
<evidence type="ECO:0000256" key="4">
    <source>
        <dbReference type="ARBA" id="ARBA00022737"/>
    </source>
</evidence>
<evidence type="ECO:0000256" key="6">
    <source>
        <dbReference type="ARBA" id="ARBA00023242"/>
    </source>
</evidence>
<evidence type="ECO:0000313" key="12">
    <source>
        <dbReference type="Proteomes" id="UP000298663"/>
    </source>
</evidence>
<accession>A0A4U5N4I7</accession>
<reference evidence="11 12" key="1">
    <citation type="journal article" date="2015" name="Genome Biol.">
        <title>Comparative genomics of Steinernema reveals deeply conserved gene regulatory networks.</title>
        <authorList>
            <person name="Dillman A.R."/>
            <person name="Macchietto M."/>
            <person name="Porter C.F."/>
            <person name="Rogers A."/>
            <person name="Williams B."/>
            <person name="Antoshechkin I."/>
            <person name="Lee M.M."/>
            <person name="Goodwin Z."/>
            <person name="Lu X."/>
            <person name="Lewis E.E."/>
            <person name="Goodrich-Blair H."/>
            <person name="Stock S.P."/>
            <person name="Adams B.J."/>
            <person name="Sternberg P.W."/>
            <person name="Mortazavi A."/>
        </authorList>
    </citation>
    <scope>NUCLEOTIDE SEQUENCE [LARGE SCALE GENOMIC DNA]</scope>
    <source>
        <strain evidence="11 12">ALL</strain>
    </source>
</reference>
<name>A0A4U5N4I7_STECR</name>
<evidence type="ECO:0000256" key="1">
    <source>
        <dbReference type="ARBA" id="ARBA00004123"/>
    </source>
</evidence>
<dbReference type="SUPFAM" id="SSF52058">
    <property type="entry name" value="L domain-like"/>
    <property type="match status" value="1"/>
</dbReference>
<dbReference type="SMART" id="SM00446">
    <property type="entry name" value="LRRcap"/>
    <property type="match status" value="1"/>
</dbReference>
<dbReference type="PANTHER" id="PTHR10552:SF6">
    <property type="entry name" value="U2 SMALL NUCLEAR RIBONUCLEOPROTEIN A"/>
    <property type="match status" value="1"/>
</dbReference>
<keyword evidence="5" id="KW-0508">mRNA splicing</keyword>
<evidence type="ECO:0000256" key="9">
    <source>
        <dbReference type="SAM" id="MobiDB-lite"/>
    </source>
</evidence>
<dbReference type="AlphaFoldDB" id="A0A4U5N4I7"/>
<dbReference type="GO" id="GO:0000398">
    <property type="term" value="P:mRNA splicing, via spliceosome"/>
    <property type="evidence" value="ECO:0007669"/>
    <property type="project" value="InterPro"/>
</dbReference>
<evidence type="ECO:0000256" key="7">
    <source>
        <dbReference type="ARBA" id="ARBA00024196"/>
    </source>
</evidence>
<dbReference type="Pfam" id="PF14580">
    <property type="entry name" value="LRR_9"/>
    <property type="match status" value="1"/>
</dbReference>
<evidence type="ECO:0000259" key="10">
    <source>
        <dbReference type="SMART" id="SM00446"/>
    </source>
</evidence>
<dbReference type="Gene3D" id="3.80.10.10">
    <property type="entry name" value="Ribonuclease Inhibitor"/>
    <property type="match status" value="1"/>
</dbReference>
<dbReference type="OrthoDB" id="433501at2759"/>
<feature type="domain" description="U2A'/phosphoprotein 32 family A C-terminal" evidence="10">
    <location>
        <begin position="147"/>
        <end position="165"/>
    </location>
</feature>
<feature type="region of interest" description="Disordered" evidence="9">
    <location>
        <begin position="239"/>
        <end position="271"/>
    </location>
</feature>
<feature type="compositionally biased region" description="Acidic residues" evidence="9">
    <location>
        <begin position="256"/>
        <end position="271"/>
    </location>
</feature>
<keyword evidence="4" id="KW-0677">Repeat</keyword>
<comment type="caution">
    <text evidence="11">The sequence shown here is derived from an EMBL/GenBank/DDBJ whole genome shotgun (WGS) entry which is preliminary data.</text>
</comment>
<evidence type="ECO:0000256" key="2">
    <source>
        <dbReference type="ARBA" id="ARBA00022614"/>
    </source>
</evidence>
<keyword evidence="2" id="KW-0433">Leucine-rich repeat</keyword>
<evidence type="ECO:0000256" key="3">
    <source>
        <dbReference type="ARBA" id="ARBA00022728"/>
    </source>
</evidence>
<sequence>MFFVWRWVDQRIDDKFKSKMVRISSELIDECYQYVNSVNDREICLRNQQIPAIENLGATRDFFDTIDFSDNNIRKLENFPLLKRLTMLLFHNNRVQQIESTIGESLPNLKTLALTNNNLCELGDIDALSTCKKLEYLTLIGNPLTHKAHYRLYVIHKLPSVRVLDFKRIKLAEREAAKALFKGKKGQKLRSEIGQMTTVLTEFDEVAVAVKKVRPEDMVKIQEAIKNAKSLQEVEELQAMLQSGRIPDGSSQAGEDTQETEAGGEEPMEQK</sequence>
<dbReference type="GO" id="GO:0030620">
    <property type="term" value="F:U2 snRNA binding"/>
    <property type="evidence" value="ECO:0007669"/>
    <property type="project" value="InterPro"/>
</dbReference>
<keyword evidence="3" id="KW-0747">Spliceosome</keyword>
<dbReference type="InterPro" id="IPR003603">
    <property type="entry name" value="U2A'_phosphoprotein32A_C"/>
</dbReference>
<dbReference type="PANTHER" id="PTHR10552">
    <property type="entry name" value="U2 SMALL NUCLEAR RIBONUCLEOPROTEIN A"/>
    <property type="match status" value="1"/>
</dbReference>
<keyword evidence="3" id="KW-0507">mRNA processing</keyword>
<dbReference type="STRING" id="34508.A0A4U5N4I7"/>
<comment type="similarity">
    <text evidence="7">Belongs to the U2 small nuclear ribonucleoprotein A family.</text>
</comment>
<comment type="subcellular location">
    <subcellularLocation>
        <location evidence="1">Nucleus</location>
    </subcellularLocation>
</comment>
<evidence type="ECO:0000256" key="5">
    <source>
        <dbReference type="ARBA" id="ARBA00023187"/>
    </source>
</evidence>
<proteinExistence type="inferred from homology"/>
<dbReference type="EMBL" id="AZBU02000005">
    <property type="protein sequence ID" value="TKR77298.1"/>
    <property type="molecule type" value="Genomic_DNA"/>
</dbReference>
<dbReference type="PROSITE" id="PS51450">
    <property type="entry name" value="LRR"/>
    <property type="match status" value="1"/>
</dbReference>
<dbReference type="Proteomes" id="UP000298663">
    <property type="component" value="Unassembled WGS sequence"/>
</dbReference>
<dbReference type="GO" id="GO:0005681">
    <property type="term" value="C:spliceosomal complex"/>
    <property type="evidence" value="ECO:0007669"/>
    <property type="project" value="UniProtKB-KW"/>
</dbReference>
<dbReference type="InterPro" id="IPR032675">
    <property type="entry name" value="LRR_dom_sf"/>
</dbReference>
<keyword evidence="6" id="KW-0539">Nucleus</keyword>
<protein>
    <recommendedName>
        <fullName evidence="8">Probable U2 small nuclear ribonucleoprotein A'</fullName>
    </recommendedName>
</protein>
<keyword evidence="12" id="KW-1185">Reference proteome</keyword>
<evidence type="ECO:0000256" key="8">
    <source>
        <dbReference type="ARBA" id="ARBA00069881"/>
    </source>
</evidence>
<reference evidence="11 12" key="2">
    <citation type="journal article" date="2019" name="G3 (Bethesda)">
        <title>Hybrid Assembly of the Genome of the Entomopathogenic Nematode Steinernema carpocapsae Identifies the X-Chromosome.</title>
        <authorList>
            <person name="Serra L."/>
            <person name="Macchietto M."/>
            <person name="Macias-Munoz A."/>
            <person name="McGill C.J."/>
            <person name="Rodriguez I.M."/>
            <person name="Rodriguez B."/>
            <person name="Murad R."/>
            <person name="Mortazavi A."/>
        </authorList>
    </citation>
    <scope>NUCLEOTIDE SEQUENCE [LARGE SCALE GENOMIC DNA]</scope>
    <source>
        <strain evidence="11 12">ALL</strain>
    </source>
</reference>
<gene>
    <name evidence="11" type="ORF">L596_018295</name>
</gene>
<evidence type="ECO:0000313" key="11">
    <source>
        <dbReference type="EMBL" id="TKR77298.1"/>
    </source>
</evidence>
<dbReference type="InterPro" id="IPR044640">
    <property type="entry name" value="RU2A"/>
</dbReference>
<dbReference type="FunFam" id="3.80.10.10:FF:000026">
    <property type="entry name" value="U2 small nuclear ribonucleoprotein A"/>
    <property type="match status" value="1"/>
</dbReference>
<dbReference type="GO" id="GO:0005686">
    <property type="term" value="C:U2 snRNP"/>
    <property type="evidence" value="ECO:0007669"/>
    <property type="project" value="TreeGrafter"/>
</dbReference>